<protein>
    <submittedName>
        <fullName evidence="4">Serine/threonine protein kinase</fullName>
    </submittedName>
</protein>
<feature type="domain" description="YARHG" evidence="3">
    <location>
        <begin position="197"/>
        <end position="274"/>
    </location>
</feature>
<keyword evidence="4" id="KW-0723">Serine/threonine-protein kinase</keyword>
<evidence type="ECO:0000256" key="1">
    <source>
        <dbReference type="SAM" id="MobiDB-lite"/>
    </source>
</evidence>
<reference evidence="4 5" key="1">
    <citation type="submission" date="2017-11" db="EMBL/GenBank/DDBJ databases">
        <title>Genome sequencing of Fusobacterium periodonticum KCOM 2555.</title>
        <authorList>
            <person name="Kook J.-K."/>
            <person name="Park S.-N."/>
            <person name="Lim Y.K."/>
        </authorList>
    </citation>
    <scope>NUCLEOTIDE SEQUENCE [LARGE SCALE GENOMIC DNA]</scope>
    <source>
        <strain evidence="4 5">KCOM 2555</strain>
    </source>
</reference>
<feature type="transmembrane region" description="Helical" evidence="2">
    <location>
        <begin position="76"/>
        <end position="97"/>
    </location>
</feature>
<evidence type="ECO:0000256" key="2">
    <source>
        <dbReference type="SAM" id="Phobius"/>
    </source>
</evidence>
<feature type="compositionally biased region" description="Low complexity" evidence="1">
    <location>
        <begin position="49"/>
        <end position="59"/>
    </location>
</feature>
<dbReference type="InterPro" id="IPR025582">
    <property type="entry name" value="YARHG_dom"/>
</dbReference>
<dbReference type="InterPro" id="IPR038434">
    <property type="entry name" value="YARHG_sf"/>
</dbReference>
<gene>
    <name evidence="4" type="ORF">CTM98_09440</name>
</gene>
<keyword evidence="2" id="KW-1133">Transmembrane helix</keyword>
<feature type="region of interest" description="Disordered" evidence="1">
    <location>
        <begin position="21"/>
        <end position="59"/>
    </location>
</feature>
<keyword evidence="4" id="KW-0808">Transferase</keyword>
<evidence type="ECO:0000259" key="3">
    <source>
        <dbReference type="SMART" id="SM01324"/>
    </source>
</evidence>
<dbReference type="RefSeq" id="WP_100026809.1">
    <property type="nucleotide sequence ID" value="NZ_CP024704.1"/>
</dbReference>
<keyword evidence="2" id="KW-0812">Transmembrane</keyword>
<dbReference type="EMBL" id="CP024704">
    <property type="protein sequence ID" value="ATV70848.1"/>
    <property type="molecule type" value="Genomic_DNA"/>
</dbReference>
<accession>A0A2D3PT17</accession>
<evidence type="ECO:0000313" key="5">
    <source>
        <dbReference type="Proteomes" id="UP000230781"/>
    </source>
</evidence>
<dbReference type="GO" id="GO:0004674">
    <property type="term" value="F:protein serine/threonine kinase activity"/>
    <property type="evidence" value="ECO:0007669"/>
    <property type="project" value="UniProtKB-KW"/>
</dbReference>
<dbReference type="Gene3D" id="1.20.58.1690">
    <property type="match status" value="1"/>
</dbReference>
<evidence type="ECO:0000313" key="4">
    <source>
        <dbReference type="EMBL" id="ATV70848.1"/>
    </source>
</evidence>
<dbReference type="Pfam" id="PF13308">
    <property type="entry name" value="YARHG"/>
    <property type="match status" value="1"/>
</dbReference>
<dbReference type="AlphaFoldDB" id="A0A2D3PT17"/>
<proteinExistence type="predicted"/>
<feature type="compositionally biased region" description="Basic and acidic residues" evidence="1">
    <location>
        <begin position="33"/>
        <end position="48"/>
    </location>
</feature>
<keyword evidence="4" id="KW-0418">Kinase</keyword>
<organism evidence="4 5">
    <name type="scientific">Fusobacterium pseudoperiodonticum</name>
    <dbReference type="NCBI Taxonomy" id="2663009"/>
    <lineage>
        <taxon>Bacteria</taxon>
        <taxon>Fusobacteriati</taxon>
        <taxon>Fusobacteriota</taxon>
        <taxon>Fusobacteriia</taxon>
        <taxon>Fusobacteriales</taxon>
        <taxon>Fusobacteriaceae</taxon>
        <taxon>Fusobacterium</taxon>
    </lineage>
</organism>
<name>A0A2D3PT17_9FUSO</name>
<sequence>MNDNNDDFKLDLSNVKIEVPKTDYLPTTEETTTETKEDAKKETRKETKNVNSSKNLNNNSFVKKKSNMKAGTKTQLIILGVTLIFWIFLASSVISFIKSIGRRSKESQIMYSQINYNTSQPAPEAQTTVVEPVTTTEVAPPVENTPVTTVPEPVNNTTVSQSIPETNNNVAPQQNTVNQVQNTQQYSAYDDYDLQVLEQVYDEVINRGNEAYLYNFSSSELAIIRNTLYARRGYRFKKKKYQQYFGSKPWYTPTTDSQNILPKNEERLANIIKKYE</sequence>
<dbReference type="Proteomes" id="UP000230781">
    <property type="component" value="Chromosome"/>
</dbReference>
<keyword evidence="2" id="KW-0472">Membrane</keyword>
<dbReference type="SMART" id="SM01324">
    <property type="entry name" value="YARHG"/>
    <property type="match status" value="1"/>
</dbReference>